<dbReference type="Gene3D" id="3.40.50.2000">
    <property type="entry name" value="Glycogen Phosphorylase B"/>
    <property type="match status" value="1"/>
</dbReference>
<organism evidence="1 2">
    <name type="scientific">Roseivirga misakiensis</name>
    <dbReference type="NCBI Taxonomy" id="1563681"/>
    <lineage>
        <taxon>Bacteria</taxon>
        <taxon>Pseudomonadati</taxon>
        <taxon>Bacteroidota</taxon>
        <taxon>Cytophagia</taxon>
        <taxon>Cytophagales</taxon>
        <taxon>Roseivirgaceae</taxon>
        <taxon>Roseivirga</taxon>
    </lineage>
</organism>
<dbReference type="OrthoDB" id="9816564at2"/>
<evidence type="ECO:0000313" key="2">
    <source>
        <dbReference type="Proteomes" id="UP000095552"/>
    </source>
</evidence>
<evidence type="ECO:0000313" key="1">
    <source>
        <dbReference type="EMBL" id="OEK04551.1"/>
    </source>
</evidence>
<reference evidence="1 2" key="1">
    <citation type="submission" date="2016-08" db="EMBL/GenBank/DDBJ databases">
        <title>Draft genome of Fabibacter sp. strain SK-8.</title>
        <authorList>
            <person name="Wong S.-K."/>
            <person name="Hamasaki K."/>
            <person name="Yoshizawa S."/>
        </authorList>
    </citation>
    <scope>NUCLEOTIDE SEQUENCE [LARGE SCALE GENOMIC DNA]</scope>
    <source>
        <strain evidence="1 2">SK-8</strain>
    </source>
</reference>
<accession>A0A1E5SZK7</accession>
<dbReference type="Pfam" id="PF13692">
    <property type="entry name" value="Glyco_trans_1_4"/>
    <property type="match status" value="1"/>
</dbReference>
<proteinExistence type="predicted"/>
<dbReference type="EMBL" id="MDGQ01000005">
    <property type="protein sequence ID" value="OEK04551.1"/>
    <property type="molecule type" value="Genomic_DNA"/>
</dbReference>
<dbReference type="Proteomes" id="UP000095552">
    <property type="component" value="Unassembled WGS sequence"/>
</dbReference>
<protein>
    <recommendedName>
        <fullName evidence="3">Glycosyltransferase</fullName>
    </recommendedName>
</protein>
<dbReference type="AlphaFoldDB" id="A0A1E5SZK7"/>
<keyword evidence="2" id="KW-1185">Reference proteome</keyword>
<comment type="caution">
    <text evidence="1">The sequence shown here is derived from an EMBL/GenBank/DDBJ whole genome shotgun (WGS) entry which is preliminary data.</text>
</comment>
<dbReference type="STRING" id="1563681.BFP71_13885"/>
<name>A0A1E5SZK7_9BACT</name>
<dbReference type="SUPFAM" id="SSF53756">
    <property type="entry name" value="UDP-Glycosyltransferase/glycogen phosphorylase"/>
    <property type="match status" value="1"/>
</dbReference>
<sequence>MNTIICHSFPAWDTPYIKSTLELMTRLTKENRVILVDYHYTWKDVFFNRYAPKKRVMGLANKWRNIKTNFGTIEVYSSPPVLPTNWINNQRVLRLFNRMNAWVLKRSIRSITKKVNPEKTTLINAFNPEFGLLTQPYWKAKKTFYYCYDEISGTTWSGKHGPSYEEEFIKTADGVICTSQHLKDQKSKLNENCYLVPNGVNLDVFKTVVPNKKRSYTLGYAGAIDDRIDFNLISRLAQSFHLYEHHFFGPIKTNLPQMPANVHFHGAINQELLPEKLNMLDACLIPFVKNELTKAIYPLKINEYLALGKPVISTDFADLSDFEKLISIADGPAEFIALTQKEIQYNNRLKGQKRIEFAKKNSWPDRARQFNKVIHQSD</sequence>
<evidence type="ECO:0008006" key="3">
    <source>
        <dbReference type="Google" id="ProtNLM"/>
    </source>
</evidence>
<dbReference type="RefSeq" id="WP_069836056.1">
    <property type="nucleotide sequence ID" value="NZ_MDGQ01000005.1"/>
</dbReference>
<gene>
    <name evidence="1" type="ORF">BFP71_13885</name>
</gene>